<feature type="domain" description="Glycosyltransferase 2-like" evidence="1">
    <location>
        <begin position="8"/>
        <end position="118"/>
    </location>
</feature>
<evidence type="ECO:0000313" key="2">
    <source>
        <dbReference type="EMBL" id="OQW88886.1"/>
    </source>
</evidence>
<name>A0A1W9KXG9_9BURK</name>
<sequence length="288" mass="32608">MSTLPTISIVTCSYQQAKFLGFTLRSVIDQQYPSLEYIVVDGCSTDGSVAVIEHFSKFLAHHVSERDKGQSEALNKGLRLSKGEIVGWLCSDDLLLPGSLEAVAKYFAANPTVDAVYGDAILIDATGVVQRAKREMGFSPFTLLYDHNYIPQPSMFWRRRLMQDVGLLDETLHLSMDADYWLRFAKNGLVRHMPVLLSCMRMHKSQKVFIDRAGVFRESESLRDQYANVSTSSVSGRFLRGYARVYRVIRRFLESGYDYSVPKDVQVWLQSLHCSEGYIEPSDCVSSK</sequence>
<dbReference type="Proteomes" id="UP000192505">
    <property type="component" value="Unassembled WGS sequence"/>
</dbReference>
<protein>
    <recommendedName>
        <fullName evidence="1">Glycosyltransferase 2-like domain-containing protein</fullName>
    </recommendedName>
</protein>
<dbReference type="Gene3D" id="3.90.550.10">
    <property type="entry name" value="Spore Coat Polysaccharide Biosynthesis Protein SpsA, Chain A"/>
    <property type="match status" value="1"/>
</dbReference>
<evidence type="ECO:0000259" key="1">
    <source>
        <dbReference type="Pfam" id="PF00535"/>
    </source>
</evidence>
<dbReference type="CDD" id="cd06433">
    <property type="entry name" value="GT_2_WfgS_like"/>
    <property type="match status" value="1"/>
</dbReference>
<dbReference type="AlphaFoldDB" id="A0A1W9KXG9"/>
<proteinExistence type="predicted"/>
<dbReference type="InterPro" id="IPR001173">
    <property type="entry name" value="Glyco_trans_2-like"/>
</dbReference>
<dbReference type="PANTHER" id="PTHR43685">
    <property type="entry name" value="GLYCOSYLTRANSFERASE"/>
    <property type="match status" value="1"/>
</dbReference>
<accession>A0A1W9KXG9</accession>
<reference evidence="2 3" key="1">
    <citation type="submission" date="2017-01" db="EMBL/GenBank/DDBJ databases">
        <title>Novel large sulfur bacteria in the metagenomes of groundwater-fed chemosynthetic microbial mats in the Lake Huron basin.</title>
        <authorList>
            <person name="Sharrar A.M."/>
            <person name="Flood B.E."/>
            <person name="Bailey J.V."/>
            <person name="Jones D.S."/>
            <person name="Biddanda B."/>
            <person name="Ruberg S.A."/>
            <person name="Marcus D.N."/>
            <person name="Dick G.J."/>
        </authorList>
    </citation>
    <scope>NUCLEOTIDE SEQUENCE [LARGE SCALE GENOMIC DNA]</scope>
    <source>
        <strain evidence="2">A7</strain>
    </source>
</reference>
<gene>
    <name evidence="2" type="ORF">BWK72_08110</name>
</gene>
<dbReference type="InterPro" id="IPR050834">
    <property type="entry name" value="Glycosyltransf_2"/>
</dbReference>
<dbReference type="Pfam" id="PF00535">
    <property type="entry name" value="Glycos_transf_2"/>
    <property type="match status" value="1"/>
</dbReference>
<dbReference type="InterPro" id="IPR029044">
    <property type="entry name" value="Nucleotide-diphossugar_trans"/>
</dbReference>
<organism evidence="2 3">
    <name type="scientific">Rhodoferax ferrireducens</name>
    <dbReference type="NCBI Taxonomy" id="192843"/>
    <lineage>
        <taxon>Bacteria</taxon>
        <taxon>Pseudomonadati</taxon>
        <taxon>Pseudomonadota</taxon>
        <taxon>Betaproteobacteria</taxon>
        <taxon>Burkholderiales</taxon>
        <taxon>Comamonadaceae</taxon>
        <taxon>Rhodoferax</taxon>
    </lineage>
</organism>
<dbReference type="SUPFAM" id="SSF53448">
    <property type="entry name" value="Nucleotide-diphospho-sugar transferases"/>
    <property type="match status" value="1"/>
</dbReference>
<dbReference type="PANTHER" id="PTHR43685:SF2">
    <property type="entry name" value="GLYCOSYLTRANSFERASE 2-LIKE DOMAIN-CONTAINING PROTEIN"/>
    <property type="match status" value="1"/>
</dbReference>
<evidence type="ECO:0000313" key="3">
    <source>
        <dbReference type="Proteomes" id="UP000192505"/>
    </source>
</evidence>
<comment type="caution">
    <text evidence="2">The sequence shown here is derived from an EMBL/GenBank/DDBJ whole genome shotgun (WGS) entry which is preliminary data.</text>
</comment>
<dbReference type="EMBL" id="MTEI01000003">
    <property type="protein sequence ID" value="OQW88886.1"/>
    <property type="molecule type" value="Genomic_DNA"/>
</dbReference>